<dbReference type="InterPro" id="IPR002401">
    <property type="entry name" value="Cyt_P450_E_grp-I"/>
</dbReference>
<dbReference type="GO" id="GO:0020037">
    <property type="term" value="F:heme binding"/>
    <property type="evidence" value="ECO:0007669"/>
    <property type="project" value="InterPro"/>
</dbReference>
<organism evidence="8 9">
    <name type="scientific">Aspergillus mulundensis</name>
    <dbReference type="NCBI Taxonomy" id="1810919"/>
    <lineage>
        <taxon>Eukaryota</taxon>
        <taxon>Fungi</taxon>
        <taxon>Dikarya</taxon>
        <taxon>Ascomycota</taxon>
        <taxon>Pezizomycotina</taxon>
        <taxon>Eurotiomycetes</taxon>
        <taxon>Eurotiomycetidae</taxon>
        <taxon>Eurotiales</taxon>
        <taxon>Aspergillaceae</taxon>
        <taxon>Aspergillus</taxon>
        <taxon>Aspergillus subgen. Nidulantes</taxon>
    </lineage>
</organism>
<proteinExistence type="inferred from homology"/>
<dbReference type="PANTHER" id="PTHR24305">
    <property type="entry name" value="CYTOCHROME P450"/>
    <property type="match status" value="1"/>
</dbReference>
<keyword evidence="9" id="KW-1185">Reference proteome</keyword>
<keyword evidence="6 7" id="KW-0349">Heme</keyword>
<dbReference type="RefSeq" id="XP_026598910.1">
    <property type="nucleotide sequence ID" value="XM_026752467.1"/>
</dbReference>
<dbReference type="InterPro" id="IPR017972">
    <property type="entry name" value="Cyt_P450_CS"/>
</dbReference>
<dbReference type="InterPro" id="IPR050121">
    <property type="entry name" value="Cytochrome_P450_monoxygenase"/>
</dbReference>
<evidence type="ECO:0000313" key="9">
    <source>
        <dbReference type="Proteomes" id="UP000256690"/>
    </source>
</evidence>
<evidence type="ECO:0000256" key="3">
    <source>
        <dbReference type="ARBA" id="ARBA00022723"/>
    </source>
</evidence>
<comment type="cofactor">
    <cofactor evidence="1 6">
        <name>heme</name>
        <dbReference type="ChEBI" id="CHEBI:30413"/>
    </cofactor>
</comment>
<comment type="similarity">
    <text evidence="2 7">Belongs to the cytochrome P450 family.</text>
</comment>
<feature type="binding site" description="axial binding residue" evidence="6">
    <location>
        <position position="450"/>
    </location>
    <ligand>
        <name>heme</name>
        <dbReference type="ChEBI" id="CHEBI:30413"/>
    </ligand>
    <ligandPart>
        <name>Fe</name>
        <dbReference type="ChEBI" id="CHEBI:18248"/>
    </ligandPart>
</feature>
<dbReference type="STRING" id="1810919.A0A3D8QJ23"/>
<dbReference type="PRINTS" id="PR00463">
    <property type="entry name" value="EP450I"/>
</dbReference>
<dbReference type="InterPro" id="IPR036396">
    <property type="entry name" value="Cyt_P450_sf"/>
</dbReference>
<evidence type="ECO:0000256" key="6">
    <source>
        <dbReference type="PIRSR" id="PIRSR602401-1"/>
    </source>
</evidence>
<accession>A0A3D8QJ23</accession>
<dbReference type="GO" id="GO:0005506">
    <property type="term" value="F:iron ion binding"/>
    <property type="evidence" value="ECO:0007669"/>
    <property type="project" value="InterPro"/>
</dbReference>
<keyword evidence="3 6" id="KW-0479">Metal-binding</keyword>
<dbReference type="GO" id="GO:0016705">
    <property type="term" value="F:oxidoreductase activity, acting on paired donors, with incorporation or reduction of molecular oxygen"/>
    <property type="evidence" value="ECO:0007669"/>
    <property type="project" value="InterPro"/>
</dbReference>
<dbReference type="GO" id="GO:0044550">
    <property type="term" value="P:secondary metabolite biosynthetic process"/>
    <property type="evidence" value="ECO:0007669"/>
    <property type="project" value="UniProtKB-ARBA"/>
</dbReference>
<keyword evidence="4 7" id="KW-0560">Oxidoreductase</keyword>
<dbReference type="InterPro" id="IPR001128">
    <property type="entry name" value="Cyt_P450"/>
</dbReference>
<dbReference type="GO" id="GO:0004497">
    <property type="term" value="F:monooxygenase activity"/>
    <property type="evidence" value="ECO:0007669"/>
    <property type="project" value="UniProtKB-KW"/>
</dbReference>
<keyword evidence="7" id="KW-0503">Monooxygenase</keyword>
<dbReference type="OrthoDB" id="1470350at2759"/>
<dbReference type="PROSITE" id="PS00086">
    <property type="entry name" value="CYTOCHROME_P450"/>
    <property type="match status" value="1"/>
</dbReference>
<dbReference type="PANTHER" id="PTHR24305:SF223">
    <property type="entry name" value="CYTOCHROME P450-DIT2"/>
    <property type="match status" value="1"/>
</dbReference>
<evidence type="ECO:0000256" key="1">
    <source>
        <dbReference type="ARBA" id="ARBA00001971"/>
    </source>
</evidence>
<dbReference type="Gene3D" id="1.10.630.10">
    <property type="entry name" value="Cytochrome P450"/>
    <property type="match status" value="1"/>
</dbReference>
<dbReference type="PRINTS" id="PR00385">
    <property type="entry name" value="P450"/>
</dbReference>
<evidence type="ECO:0000313" key="8">
    <source>
        <dbReference type="EMBL" id="RDW61779.1"/>
    </source>
</evidence>
<dbReference type="CDD" id="cd11070">
    <property type="entry name" value="CYP56-like"/>
    <property type="match status" value="1"/>
</dbReference>
<dbReference type="Pfam" id="PF00067">
    <property type="entry name" value="p450"/>
    <property type="match status" value="1"/>
</dbReference>
<dbReference type="AlphaFoldDB" id="A0A3D8QJ23"/>
<name>A0A3D8QJ23_9EURO</name>
<comment type="caution">
    <text evidence="8">The sequence shown here is derived from an EMBL/GenBank/DDBJ whole genome shotgun (WGS) entry which is preliminary data.</text>
</comment>
<reference evidence="8 9" key="1">
    <citation type="journal article" date="2018" name="IMA Fungus">
        <title>IMA Genome-F 9: Draft genome sequence of Annulohypoxylon stygium, Aspergillus mulundensis, Berkeleyomyces basicola (syn. Thielaviopsis basicola), Ceratocystis smalleyi, two Cercospora beticola strains, Coleophoma cylindrospora, Fusarium fracticaudum, Phialophora cf. hyalina, and Morchella septimelata.</title>
        <authorList>
            <person name="Wingfield B.D."/>
            <person name="Bills G.F."/>
            <person name="Dong Y."/>
            <person name="Huang W."/>
            <person name="Nel W.J."/>
            <person name="Swalarsk-Parry B.S."/>
            <person name="Vaghefi N."/>
            <person name="Wilken P.M."/>
            <person name="An Z."/>
            <person name="de Beer Z.W."/>
            <person name="De Vos L."/>
            <person name="Chen L."/>
            <person name="Duong T.A."/>
            <person name="Gao Y."/>
            <person name="Hammerbacher A."/>
            <person name="Kikkert J.R."/>
            <person name="Li Y."/>
            <person name="Li H."/>
            <person name="Li K."/>
            <person name="Li Q."/>
            <person name="Liu X."/>
            <person name="Ma X."/>
            <person name="Naidoo K."/>
            <person name="Pethybridge S.J."/>
            <person name="Sun J."/>
            <person name="Steenkamp E.T."/>
            <person name="van der Nest M.A."/>
            <person name="van Wyk S."/>
            <person name="Wingfield M.J."/>
            <person name="Xiong C."/>
            <person name="Yue Q."/>
            <person name="Zhang X."/>
        </authorList>
    </citation>
    <scope>NUCLEOTIDE SEQUENCE [LARGE SCALE GENOMIC DNA]</scope>
    <source>
        <strain evidence="8 9">DSM 5745</strain>
    </source>
</reference>
<evidence type="ECO:0000256" key="5">
    <source>
        <dbReference type="ARBA" id="ARBA00023004"/>
    </source>
</evidence>
<gene>
    <name evidence="8" type="ORF">DSM5745_10451</name>
</gene>
<dbReference type="FunFam" id="1.10.630.10:FF:000106">
    <property type="entry name" value="Cytochrome P450-DIT2"/>
    <property type="match status" value="1"/>
</dbReference>
<keyword evidence="5 6" id="KW-0408">Iron</keyword>
<evidence type="ECO:0000256" key="4">
    <source>
        <dbReference type="ARBA" id="ARBA00023002"/>
    </source>
</evidence>
<evidence type="ECO:0000256" key="7">
    <source>
        <dbReference type="RuleBase" id="RU000461"/>
    </source>
</evidence>
<dbReference type="EMBL" id="PVWQ01000016">
    <property type="protein sequence ID" value="RDW61779.1"/>
    <property type="molecule type" value="Genomic_DNA"/>
</dbReference>
<dbReference type="Proteomes" id="UP000256690">
    <property type="component" value="Unassembled WGS sequence"/>
</dbReference>
<dbReference type="GeneID" id="38120821"/>
<evidence type="ECO:0000256" key="2">
    <source>
        <dbReference type="ARBA" id="ARBA00010617"/>
    </source>
</evidence>
<protein>
    <submittedName>
        <fullName evidence="8">Putative Cytochrome P450</fullName>
    </submittedName>
</protein>
<dbReference type="SUPFAM" id="SSF48264">
    <property type="entry name" value="Cytochrome P450"/>
    <property type="match status" value="1"/>
</dbReference>
<sequence length="499" mass="56194">MLLTLAIFSLAIIGIVVTFLTYLFTPPPSFPTSLPTIPFYYTLLPLLNQTLKCPPTSQVTLYQQYLSTPLKTHGAVKLFFGGRWNILITKPSYIAEVFKNEGLYAKSGNQKKIPHGVLAQYTGDNIISSHGRNWKLYTGVFKPGLQRDYDPSGVWANAEKLVQLVKAEMKGRGWVDVNPLMQRYALANLSEVLLGSAFGTMEKANAPLHAFQLLIKPKIFDPIFLNFPVLDYLPLPTRQDARKLVSNFTDELVDTVRRGHEECDHEKETKNLGCRLLHAYESGLFTETQLRHNMISAFLAGHENPQLLLISALFLLADHPEIQQALRTELSTLDSNSDSSEKPSYNALSSLPLLTSTIYEVLRLYPPISQLINRRTTAPALLGGEIPIPTGTYVGYNAYATNRDVQFWGPDAEEFRPSRWGKSLDEINACFRRANAKGAFISFHGGRRACLGQRFALLEGRVTLARLLRVFRWDVEPGWERGMTPAGPLYARNLRLRFF</sequence>